<keyword evidence="3" id="KW-1185">Reference proteome</keyword>
<evidence type="ECO:0000256" key="1">
    <source>
        <dbReference type="SAM" id="Phobius"/>
    </source>
</evidence>
<evidence type="ECO:0000313" key="3">
    <source>
        <dbReference type="Proteomes" id="UP000199524"/>
    </source>
</evidence>
<dbReference type="RefSeq" id="WP_090207619.1">
    <property type="nucleotide sequence ID" value="NZ_LT629777.1"/>
</dbReference>
<evidence type="ECO:0000313" key="2">
    <source>
        <dbReference type="EMBL" id="SDT07436.1"/>
    </source>
</evidence>
<feature type="transmembrane region" description="Helical" evidence="1">
    <location>
        <begin position="47"/>
        <end position="67"/>
    </location>
</feature>
<dbReference type="EMBL" id="LT629777">
    <property type="protein sequence ID" value="SDT07436.1"/>
    <property type="molecule type" value="Genomic_DNA"/>
</dbReference>
<gene>
    <name evidence="2" type="ORF">SAMN05216598_3865</name>
</gene>
<accession>A0A1H1XFG4</accession>
<keyword evidence="1" id="KW-1133">Transmembrane helix</keyword>
<keyword evidence="1" id="KW-0472">Membrane</keyword>
<dbReference type="Proteomes" id="UP000199524">
    <property type="component" value="Chromosome I"/>
</dbReference>
<dbReference type="AlphaFoldDB" id="A0A1H1XFG4"/>
<keyword evidence="1" id="KW-0812">Transmembrane</keyword>
<name>A0A1H1XFG4_9PSED</name>
<feature type="transmembrane region" description="Helical" evidence="1">
    <location>
        <begin position="17"/>
        <end position="41"/>
    </location>
</feature>
<proteinExistence type="predicted"/>
<reference evidence="3" key="1">
    <citation type="submission" date="2016-10" db="EMBL/GenBank/DDBJ databases">
        <authorList>
            <person name="Varghese N."/>
            <person name="Submissions S."/>
        </authorList>
    </citation>
    <scope>NUCLEOTIDE SEQUENCE [LARGE SCALE GENOMIC DNA]</scope>
    <source>
        <strain evidence="3">ATCC 23835</strain>
    </source>
</reference>
<protein>
    <submittedName>
        <fullName evidence="2">Uncharacterized protein</fullName>
    </submittedName>
</protein>
<dbReference type="GeneID" id="300208783"/>
<organism evidence="2 3">
    <name type="scientific">Pseudomonas asplenii</name>
    <dbReference type="NCBI Taxonomy" id="53407"/>
    <lineage>
        <taxon>Bacteria</taxon>
        <taxon>Pseudomonadati</taxon>
        <taxon>Pseudomonadota</taxon>
        <taxon>Gammaproteobacteria</taxon>
        <taxon>Pseudomonadales</taxon>
        <taxon>Pseudomonadaceae</taxon>
        <taxon>Pseudomonas</taxon>
    </lineage>
</organism>
<feature type="transmembrane region" description="Helical" evidence="1">
    <location>
        <begin position="74"/>
        <end position="94"/>
    </location>
</feature>
<feature type="transmembrane region" description="Helical" evidence="1">
    <location>
        <begin position="100"/>
        <end position="118"/>
    </location>
</feature>
<sequence length="156" mass="17885">MIVLVNIPRFLLRHFPIFIAGILLGLMSAGWSITTAAMIYFPKENPGYSLLIGMAFALIISISNAMIIYGRPQWVRVMVGVFVFCLVIQLSPAAYGFNPLFWLVNVVVPLLGLLVLNSNRHRRMRRKMVQVRRFRVMVRRAQAIIEEREQASHEQT</sequence>